<dbReference type="InterPro" id="IPR000883">
    <property type="entry name" value="Cyt_C_Oxase_1"/>
</dbReference>
<evidence type="ECO:0000313" key="4">
    <source>
        <dbReference type="EMBL" id="EDQ03394.1"/>
    </source>
</evidence>
<dbReference type="RefSeq" id="WP_007121049.1">
    <property type="nucleotide sequence ID" value="NZ_ABID01000020.1"/>
</dbReference>
<dbReference type="SUPFAM" id="SSF81442">
    <property type="entry name" value="Cytochrome c oxidase subunit I-like"/>
    <property type="match status" value="1"/>
</dbReference>
<comment type="caution">
    <text evidence="4">The sequence shown here is derived from an EMBL/GenBank/DDBJ whole genome shotgun (WGS) entry which is preliminary data.</text>
</comment>
<reference evidence="4 5" key="1">
    <citation type="submission" date="2007-11" db="EMBL/GenBank/DDBJ databases">
        <authorList>
            <person name="Wagner-Dobler I."/>
            <person name="Ferriera S."/>
            <person name="Johnson J."/>
            <person name="Kravitz S."/>
            <person name="Beeson K."/>
            <person name="Sutton G."/>
            <person name="Rogers Y.-H."/>
            <person name="Friedman R."/>
            <person name="Frazier M."/>
            <person name="Venter J.C."/>
        </authorList>
    </citation>
    <scope>NUCLEOTIDE SEQUENCE [LARGE SCALE GENOMIC DNA]</scope>
    <source>
        <strain evidence="4 5">HEL-45</strain>
    </source>
</reference>
<keyword evidence="1" id="KW-0249">Electron transport</keyword>
<dbReference type="Proteomes" id="UP000003257">
    <property type="component" value="Unassembled WGS sequence"/>
</dbReference>
<evidence type="ECO:0000256" key="2">
    <source>
        <dbReference type="SAM" id="Phobius"/>
    </source>
</evidence>
<name>A0ABP2D577_9RHOB</name>
<feature type="transmembrane region" description="Helical" evidence="2">
    <location>
        <begin position="101"/>
        <end position="122"/>
    </location>
</feature>
<dbReference type="Gene3D" id="1.20.210.10">
    <property type="entry name" value="Cytochrome c oxidase-like, subunit I domain"/>
    <property type="match status" value="1"/>
</dbReference>
<proteinExistence type="predicted"/>
<dbReference type="PANTHER" id="PTHR10422">
    <property type="entry name" value="CYTOCHROME C OXIDASE SUBUNIT 1"/>
    <property type="match status" value="1"/>
</dbReference>
<feature type="transmembrane region" description="Helical" evidence="2">
    <location>
        <begin position="69"/>
        <end position="89"/>
    </location>
</feature>
<dbReference type="InterPro" id="IPR023616">
    <property type="entry name" value="Cyt_c_oxase-like_su1_dom"/>
</dbReference>
<keyword evidence="1" id="KW-0813">Transport</keyword>
<organism evidence="4 5">
    <name type="scientific">Sulfitobacter indolifex HEL-45</name>
    <dbReference type="NCBI Taxonomy" id="391624"/>
    <lineage>
        <taxon>Bacteria</taxon>
        <taxon>Pseudomonadati</taxon>
        <taxon>Pseudomonadota</taxon>
        <taxon>Alphaproteobacteria</taxon>
        <taxon>Rhodobacterales</taxon>
        <taxon>Roseobacteraceae</taxon>
        <taxon>Sulfitobacter</taxon>
    </lineage>
</organism>
<keyword evidence="2" id="KW-0472">Membrane</keyword>
<dbReference type="EMBL" id="ABID01000020">
    <property type="protein sequence ID" value="EDQ03394.1"/>
    <property type="molecule type" value="Genomic_DNA"/>
</dbReference>
<protein>
    <submittedName>
        <fullName evidence="4">Cytochrome c oxidase, subunit I</fullName>
    </submittedName>
</protein>
<feature type="transmembrane region" description="Helical" evidence="2">
    <location>
        <begin position="12"/>
        <end position="35"/>
    </location>
</feature>
<keyword evidence="5" id="KW-1185">Reference proteome</keyword>
<accession>A0ABP2D577</accession>
<evidence type="ECO:0000256" key="1">
    <source>
        <dbReference type="ARBA" id="ARBA00022660"/>
    </source>
</evidence>
<keyword evidence="2" id="KW-1133">Transmembrane helix</keyword>
<feature type="transmembrane region" description="Helical" evidence="2">
    <location>
        <begin position="164"/>
        <end position="183"/>
    </location>
</feature>
<evidence type="ECO:0000259" key="3">
    <source>
        <dbReference type="PROSITE" id="PS50855"/>
    </source>
</evidence>
<feature type="transmembrane region" description="Helical" evidence="2">
    <location>
        <begin position="253"/>
        <end position="269"/>
    </location>
</feature>
<evidence type="ECO:0000313" key="5">
    <source>
        <dbReference type="Proteomes" id="UP000003257"/>
    </source>
</evidence>
<dbReference type="InterPro" id="IPR036927">
    <property type="entry name" value="Cyt_c_oxase-like_su1_sf"/>
</dbReference>
<gene>
    <name evidence="4" type="ORF">OIHEL45_17306</name>
</gene>
<keyword evidence="1" id="KW-0679">Respiratory chain</keyword>
<sequence length="272" mass="30243">MMSADVRRNAKIPAAIFTVVALFVGLALLALQMILRMELMAPGLQYICAEGQLTFCFANVDQASAISRAPLAFLVYLALIPAFLAVLVMRLQKTMPLHFKAWVVAAMWLALACYLAVPITSINFPSSLSGPVAPDGWTLYPPLSSSSSSYQIDAILNSLQMNKVVVAILLALSLFGFTIAGFNRLRSTFSKVVRIGFATLMIWMTWMLISRLSYFLGFISMDRNFGTVFFDPALQPDKDFPTRFLELLDGPEIWYIAPALCCLVLWFLARRT</sequence>
<feature type="domain" description="Cytochrome oxidase subunit I profile" evidence="3">
    <location>
        <begin position="9"/>
        <end position="272"/>
    </location>
</feature>
<keyword evidence="2" id="KW-0812">Transmembrane</keyword>
<feature type="transmembrane region" description="Helical" evidence="2">
    <location>
        <begin position="195"/>
        <end position="216"/>
    </location>
</feature>
<dbReference type="PROSITE" id="PS50855">
    <property type="entry name" value="COX1"/>
    <property type="match status" value="1"/>
</dbReference>